<name>A0A450RVB4_9GAMM</name>
<gene>
    <name evidence="2" type="ORF">BECKDK2373B_GA0170837_100453</name>
</gene>
<dbReference type="AntiFam" id="ANF00041">
    <property type="entry name" value="Antisense to RNaseP"/>
</dbReference>
<protein>
    <submittedName>
        <fullName evidence="2">Uncharacterized protein</fullName>
    </submittedName>
</protein>
<organism evidence="2">
    <name type="scientific">Candidatus Kentrum sp. DK</name>
    <dbReference type="NCBI Taxonomy" id="2126562"/>
    <lineage>
        <taxon>Bacteria</taxon>
        <taxon>Pseudomonadati</taxon>
        <taxon>Pseudomonadota</taxon>
        <taxon>Gammaproteobacteria</taxon>
        <taxon>Candidatus Kentrum</taxon>
    </lineage>
</organism>
<accession>A0A450RVB4</accession>
<reference evidence="2" key="1">
    <citation type="submission" date="2019-02" db="EMBL/GenBank/DDBJ databases">
        <authorList>
            <person name="Gruber-Vodicka R. H."/>
            <person name="Seah K. B. B."/>
        </authorList>
    </citation>
    <scope>NUCLEOTIDE SEQUENCE</scope>
    <source>
        <strain evidence="2">BECK_DK47</strain>
    </source>
</reference>
<evidence type="ECO:0000313" key="2">
    <source>
        <dbReference type="EMBL" id="VFJ43073.1"/>
    </source>
</evidence>
<evidence type="ECO:0000256" key="1">
    <source>
        <dbReference type="SAM" id="MobiDB-lite"/>
    </source>
</evidence>
<feature type="region of interest" description="Disordered" evidence="1">
    <location>
        <begin position="1"/>
        <end position="51"/>
    </location>
</feature>
<proteinExistence type="predicted"/>
<dbReference type="AlphaFoldDB" id="A0A450RVB4"/>
<dbReference type="EMBL" id="CAADEX010000004">
    <property type="protein sequence ID" value="VFJ43073.1"/>
    <property type="molecule type" value="Genomic_DNA"/>
</dbReference>
<sequence>MKASRARGPVYKPGSVREPAESGGPGAAIHLGRTSPCASSDLPGDGAGRAQATRKGVANSPYLVLLQAGFTLPPRLPGARCALTAPFHPYPLPAFPYIIESQERAVYFLWHFPWTYIPQALPGALPCGARTFLPTGAEPRHLRARSVRYSGCPTGPRTGKSTPIQGEGDIIGNGMQGNRSISWLALSTTFRISG</sequence>
<dbReference type="AntiFam" id="ANF00042">
    <property type="entry name" value="Antisense to RNaseP"/>
</dbReference>